<keyword evidence="15 17" id="KW-0961">Cell wall biogenesis/degradation</keyword>
<evidence type="ECO:0000256" key="7">
    <source>
        <dbReference type="ARBA" id="ARBA00022618"/>
    </source>
</evidence>
<dbReference type="InterPro" id="IPR036318">
    <property type="entry name" value="FAD-bd_PCMH-like_sf"/>
</dbReference>
<dbReference type="InterPro" id="IPR016167">
    <property type="entry name" value="FAD-bd_PCMH_sub1"/>
</dbReference>
<evidence type="ECO:0000256" key="16">
    <source>
        <dbReference type="ARBA" id="ARBA00048914"/>
    </source>
</evidence>
<evidence type="ECO:0000256" key="14">
    <source>
        <dbReference type="ARBA" id="ARBA00023306"/>
    </source>
</evidence>
<dbReference type="InterPro" id="IPR011601">
    <property type="entry name" value="MurB_C"/>
</dbReference>
<feature type="domain" description="FAD-binding PCMH-type" evidence="18">
    <location>
        <begin position="18"/>
        <end position="188"/>
    </location>
</feature>
<keyword evidence="6 17" id="KW-0963">Cytoplasm</keyword>
<keyword evidence="12 17" id="KW-0573">Peptidoglycan synthesis</keyword>
<dbReference type="Gene3D" id="3.90.78.10">
    <property type="entry name" value="UDP-N-acetylenolpyruvoylglucosamine reductase, C-terminal domain"/>
    <property type="match status" value="1"/>
</dbReference>
<dbReference type="RefSeq" id="WP_160821792.1">
    <property type="nucleotide sequence ID" value="NZ_JBHSXE010000001.1"/>
</dbReference>
<reference evidence="20" key="1">
    <citation type="journal article" date="2019" name="Int. J. Syst. Evol. Microbiol.">
        <title>The Global Catalogue of Microorganisms (GCM) 10K type strain sequencing project: providing services to taxonomists for standard genome sequencing and annotation.</title>
        <authorList>
            <consortium name="The Broad Institute Genomics Platform"/>
            <consortium name="The Broad Institute Genome Sequencing Center for Infectious Disease"/>
            <person name="Wu L."/>
            <person name="Ma J."/>
        </authorList>
    </citation>
    <scope>NUCLEOTIDE SEQUENCE [LARGE SCALE GENOMIC DNA]</scope>
    <source>
        <strain evidence="20">JCM 3369</strain>
    </source>
</reference>
<comment type="function">
    <text evidence="2 17">Cell wall formation.</text>
</comment>
<keyword evidence="8 17" id="KW-0285">Flavoprotein</keyword>
<dbReference type="InterPro" id="IPR003170">
    <property type="entry name" value="MurB"/>
</dbReference>
<name>A0ABW2CGX9_9ACTN</name>
<comment type="cofactor">
    <cofactor evidence="1 17">
        <name>FAD</name>
        <dbReference type="ChEBI" id="CHEBI:57692"/>
    </cofactor>
</comment>
<sequence length="360" mass="38348">MAVFAEEVNLAGYTTLRLGGPARRFVEATTEAELVAAVRRADDEGERVLVLGGGSNLVVADAGFPGTVVHAGTRGVERVSGENGALLVRAQAGEDWEPFVARCVEEGLSGIECLSGIPGRVGATPIQNVGAYGQDVGETIVEVRAYDRQARKVVTLDHAACRFTYRHSVFKGSDRYVVLDVTYALRESDESKPIAYAELARRLGVEPGRRVPLKEAREAVLELRRGKGMVLDPADPDTRSAGSFFTNPVLGAAQVAELERRVAERLGPDAAFPRYPESPGPDGAPRTKTSAAWLIDRAGFAKGHARGPVRISTKHTLALTNPGGASTGDLLALAREVRDGVRDAFGVVLVNEPVFVDVAL</sequence>
<evidence type="ECO:0000259" key="18">
    <source>
        <dbReference type="PROSITE" id="PS51387"/>
    </source>
</evidence>
<dbReference type="Pfam" id="PF01565">
    <property type="entry name" value="FAD_binding_4"/>
    <property type="match status" value="1"/>
</dbReference>
<evidence type="ECO:0000256" key="9">
    <source>
        <dbReference type="ARBA" id="ARBA00022827"/>
    </source>
</evidence>
<dbReference type="InterPro" id="IPR006094">
    <property type="entry name" value="Oxid_FAD_bind_N"/>
</dbReference>
<evidence type="ECO:0000256" key="5">
    <source>
        <dbReference type="ARBA" id="ARBA00010485"/>
    </source>
</evidence>
<proteinExistence type="inferred from homology"/>
<evidence type="ECO:0000256" key="3">
    <source>
        <dbReference type="ARBA" id="ARBA00004496"/>
    </source>
</evidence>
<keyword evidence="14 17" id="KW-0131">Cell cycle</keyword>
<keyword evidence="20" id="KW-1185">Reference proteome</keyword>
<dbReference type="Proteomes" id="UP001596380">
    <property type="component" value="Unassembled WGS sequence"/>
</dbReference>
<evidence type="ECO:0000313" key="19">
    <source>
        <dbReference type="EMBL" id="MFC6879876.1"/>
    </source>
</evidence>
<dbReference type="EC" id="1.3.1.98" evidence="17"/>
<dbReference type="SUPFAM" id="SSF56194">
    <property type="entry name" value="Uridine diphospho-N-Acetylenolpyruvylglucosamine reductase, MurB, C-terminal domain"/>
    <property type="match status" value="1"/>
</dbReference>
<dbReference type="NCBIfam" id="TIGR00179">
    <property type="entry name" value="murB"/>
    <property type="match status" value="1"/>
</dbReference>
<evidence type="ECO:0000256" key="17">
    <source>
        <dbReference type="HAMAP-Rule" id="MF_00037"/>
    </source>
</evidence>
<gene>
    <name evidence="17" type="primary">murB</name>
    <name evidence="19" type="ORF">ACFQKB_08875</name>
</gene>
<feature type="active site" description="Proton donor" evidence="17">
    <location>
        <position position="243"/>
    </location>
</feature>
<evidence type="ECO:0000256" key="1">
    <source>
        <dbReference type="ARBA" id="ARBA00001974"/>
    </source>
</evidence>
<dbReference type="PANTHER" id="PTHR21071">
    <property type="entry name" value="UDP-N-ACETYLENOLPYRUVOYLGLUCOSAMINE REDUCTASE"/>
    <property type="match status" value="1"/>
</dbReference>
<accession>A0ABW2CGX9</accession>
<dbReference type="HAMAP" id="MF_00037">
    <property type="entry name" value="MurB"/>
    <property type="match status" value="1"/>
</dbReference>
<evidence type="ECO:0000256" key="11">
    <source>
        <dbReference type="ARBA" id="ARBA00022960"/>
    </source>
</evidence>
<evidence type="ECO:0000256" key="2">
    <source>
        <dbReference type="ARBA" id="ARBA00003921"/>
    </source>
</evidence>
<dbReference type="Gene3D" id="3.30.43.10">
    <property type="entry name" value="Uridine Diphospho-n-acetylenolpyruvylglucosamine Reductase, domain 2"/>
    <property type="match status" value="1"/>
</dbReference>
<comment type="similarity">
    <text evidence="5 17">Belongs to the MurB family.</text>
</comment>
<dbReference type="PROSITE" id="PS51387">
    <property type="entry name" value="FAD_PCMH"/>
    <property type="match status" value="1"/>
</dbReference>
<organism evidence="19 20">
    <name type="scientific">Actinomadura yumaensis</name>
    <dbReference type="NCBI Taxonomy" id="111807"/>
    <lineage>
        <taxon>Bacteria</taxon>
        <taxon>Bacillati</taxon>
        <taxon>Actinomycetota</taxon>
        <taxon>Actinomycetes</taxon>
        <taxon>Streptosporangiales</taxon>
        <taxon>Thermomonosporaceae</taxon>
        <taxon>Actinomadura</taxon>
    </lineage>
</organism>
<evidence type="ECO:0000256" key="12">
    <source>
        <dbReference type="ARBA" id="ARBA00022984"/>
    </source>
</evidence>
<evidence type="ECO:0000256" key="6">
    <source>
        <dbReference type="ARBA" id="ARBA00022490"/>
    </source>
</evidence>
<comment type="catalytic activity">
    <reaction evidence="16 17">
        <text>UDP-N-acetyl-alpha-D-muramate + NADP(+) = UDP-N-acetyl-3-O-(1-carboxyvinyl)-alpha-D-glucosamine + NADPH + H(+)</text>
        <dbReference type="Rhea" id="RHEA:12248"/>
        <dbReference type="ChEBI" id="CHEBI:15378"/>
        <dbReference type="ChEBI" id="CHEBI:57783"/>
        <dbReference type="ChEBI" id="CHEBI:58349"/>
        <dbReference type="ChEBI" id="CHEBI:68483"/>
        <dbReference type="ChEBI" id="CHEBI:70757"/>
        <dbReference type="EC" id="1.3.1.98"/>
    </reaction>
</comment>
<evidence type="ECO:0000256" key="8">
    <source>
        <dbReference type="ARBA" id="ARBA00022630"/>
    </source>
</evidence>
<comment type="subcellular location">
    <subcellularLocation>
        <location evidence="3 17">Cytoplasm</location>
    </subcellularLocation>
</comment>
<dbReference type="EMBL" id="JBHSXS010000003">
    <property type="protein sequence ID" value="MFC6879876.1"/>
    <property type="molecule type" value="Genomic_DNA"/>
</dbReference>
<keyword evidence="7 17" id="KW-0132">Cell division</keyword>
<feature type="active site" evidence="17">
    <location>
        <position position="166"/>
    </location>
</feature>
<keyword evidence="10 17" id="KW-0521">NADP</keyword>
<dbReference type="GO" id="GO:0008762">
    <property type="term" value="F:UDP-N-acetylmuramate dehydrogenase activity"/>
    <property type="evidence" value="ECO:0007669"/>
    <property type="project" value="UniProtKB-EC"/>
</dbReference>
<keyword evidence="11 17" id="KW-0133">Cell shape</keyword>
<evidence type="ECO:0000256" key="4">
    <source>
        <dbReference type="ARBA" id="ARBA00004752"/>
    </source>
</evidence>
<evidence type="ECO:0000313" key="20">
    <source>
        <dbReference type="Proteomes" id="UP001596380"/>
    </source>
</evidence>
<keyword evidence="9 17" id="KW-0274">FAD</keyword>
<evidence type="ECO:0000256" key="15">
    <source>
        <dbReference type="ARBA" id="ARBA00023316"/>
    </source>
</evidence>
<evidence type="ECO:0000256" key="10">
    <source>
        <dbReference type="ARBA" id="ARBA00022857"/>
    </source>
</evidence>
<dbReference type="PANTHER" id="PTHR21071:SF4">
    <property type="entry name" value="UDP-N-ACETYLENOLPYRUVOYLGLUCOSAMINE REDUCTASE"/>
    <property type="match status" value="1"/>
</dbReference>
<dbReference type="InterPro" id="IPR016169">
    <property type="entry name" value="FAD-bd_PCMH_sub2"/>
</dbReference>
<evidence type="ECO:0000256" key="13">
    <source>
        <dbReference type="ARBA" id="ARBA00023002"/>
    </source>
</evidence>
<protein>
    <recommendedName>
        <fullName evidence="17">UDP-N-acetylenolpyruvoylglucosamine reductase</fullName>
        <ecNumber evidence="17">1.3.1.98</ecNumber>
    </recommendedName>
    <alternativeName>
        <fullName evidence="17">UDP-N-acetylmuramate dehydrogenase</fullName>
    </alternativeName>
</protein>
<dbReference type="InterPro" id="IPR016166">
    <property type="entry name" value="FAD-bd_PCMH"/>
</dbReference>
<comment type="pathway">
    <text evidence="4 17">Cell wall biogenesis; peptidoglycan biosynthesis.</text>
</comment>
<dbReference type="SUPFAM" id="SSF56176">
    <property type="entry name" value="FAD-binding/transporter-associated domain-like"/>
    <property type="match status" value="1"/>
</dbReference>
<keyword evidence="13 17" id="KW-0560">Oxidoreductase</keyword>
<dbReference type="NCBIfam" id="NF010478">
    <property type="entry name" value="PRK13903.1"/>
    <property type="match status" value="1"/>
</dbReference>
<dbReference type="InterPro" id="IPR036635">
    <property type="entry name" value="MurB_C_sf"/>
</dbReference>
<comment type="caution">
    <text evidence="19">The sequence shown here is derived from an EMBL/GenBank/DDBJ whole genome shotgun (WGS) entry which is preliminary data.</text>
</comment>
<dbReference type="Gene3D" id="3.30.465.10">
    <property type="match status" value="1"/>
</dbReference>
<feature type="active site" evidence="17">
    <location>
        <position position="352"/>
    </location>
</feature>
<dbReference type="Pfam" id="PF02873">
    <property type="entry name" value="MurB_C"/>
    <property type="match status" value="1"/>
</dbReference>